<dbReference type="AlphaFoldDB" id="A0AAD0VW87"/>
<name>A0AAD0VW87_PSEDL</name>
<keyword evidence="1 2" id="KW-0238">DNA-binding</keyword>
<dbReference type="InterPro" id="IPR001867">
    <property type="entry name" value="OmpR/PhoB-type_DNA-bd"/>
</dbReference>
<feature type="DNA-binding region" description="OmpR/PhoB-type" evidence="2">
    <location>
        <begin position="2"/>
        <end position="107"/>
    </location>
</feature>
<evidence type="ECO:0000259" key="3">
    <source>
        <dbReference type="PROSITE" id="PS51755"/>
    </source>
</evidence>
<dbReference type="Proteomes" id="UP000256503">
    <property type="component" value="Chromosome"/>
</dbReference>
<gene>
    <name evidence="4" type="ORF">DVB73_17540</name>
</gene>
<dbReference type="Pfam" id="PF00486">
    <property type="entry name" value="Trans_reg_C"/>
    <property type="match status" value="1"/>
</dbReference>
<dbReference type="Gene3D" id="1.10.10.10">
    <property type="entry name" value="Winged helix-like DNA-binding domain superfamily/Winged helix DNA-binding domain"/>
    <property type="match status" value="1"/>
</dbReference>
<dbReference type="SMART" id="SM00862">
    <property type="entry name" value="Trans_reg_C"/>
    <property type="match status" value="1"/>
</dbReference>
<organism evidence="4 5">
    <name type="scientific">Pseudomonas plecoglossicida</name>
    <dbReference type="NCBI Taxonomy" id="70775"/>
    <lineage>
        <taxon>Bacteria</taxon>
        <taxon>Pseudomonadati</taxon>
        <taxon>Pseudomonadota</taxon>
        <taxon>Gammaproteobacteria</taxon>
        <taxon>Pseudomonadales</taxon>
        <taxon>Pseudomonadaceae</taxon>
        <taxon>Pseudomonas</taxon>
    </lineage>
</organism>
<sequence>MSYFFRLKNSALVEFDPDRYTLAINNPDSPPEETTLARADSRILELLLLEPGAVCSREAIMAFAWDDRVVSAGSLNQSIFMLRNILGDNKDHDLLITVPRRGYRFNSDHLVMPVDAEGPAAEQSVAETLLISPEGSNLPAEKNRLGKWLRLGYLAAALFALFTLWQLYSAHELPHDLQVAAIKQGELSITAVGKSKQEVDALKADVLSSGIWSHPLQGEVFISRTGSRTNLSCIQKSGDAYNLEFSFSEEQLISMFDKCLGSR</sequence>
<evidence type="ECO:0000313" key="4">
    <source>
        <dbReference type="EMBL" id="AXM99075.1"/>
    </source>
</evidence>
<evidence type="ECO:0000313" key="5">
    <source>
        <dbReference type="Proteomes" id="UP000256503"/>
    </source>
</evidence>
<dbReference type="GeneID" id="49615226"/>
<dbReference type="GO" id="GO:0003677">
    <property type="term" value="F:DNA binding"/>
    <property type="evidence" value="ECO:0007669"/>
    <property type="project" value="UniProtKB-UniRule"/>
</dbReference>
<proteinExistence type="predicted"/>
<dbReference type="InterPro" id="IPR016032">
    <property type="entry name" value="Sig_transdc_resp-reg_C-effctor"/>
</dbReference>
<dbReference type="EMBL" id="CP031146">
    <property type="protein sequence ID" value="AXM99075.1"/>
    <property type="molecule type" value="Genomic_DNA"/>
</dbReference>
<evidence type="ECO:0000256" key="1">
    <source>
        <dbReference type="ARBA" id="ARBA00023125"/>
    </source>
</evidence>
<dbReference type="GO" id="GO:0006355">
    <property type="term" value="P:regulation of DNA-templated transcription"/>
    <property type="evidence" value="ECO:0007669"/>
    <property type="project" value="InterPro"/>
</dbReference>
<reference evidence="4 5" key="1">
    <citation type="submission" date="2018-07" db="EMBL/GenBank/DDBJ databases">
        <title>Complete genome sequence of a Pseudomonas plecoglossicida strain pathogenic to the marine fish, Larimichthys crocea.</title>
        <authorList>
            <person name="Tao Z."/>
        </authorList>
    </citation>
    <scope>NUCLEOTIDE SEQUENCE [LARGE SCALE GENOMIC DNA]</scope>
    <source>
        <strain evidence="4 5">XSDHY-P</strain>
    </source>
</reference>
<dbReference type="CDD" id="cd00383">
    <property type="entry name" value="trans_reg_C"/>
    <property type="match status" value="1"/>
</dbReference>
<dbReference type="SUPFAM" id="SSF46894">
    <property type="entry name" value="C-terminal effector domain of the bipartite response regulators"/>
    <property type="match status" value="1"/>
</dbReference>
<feature type="domain" description="OmpR/PhoB-type" evidence="3">
    <location>
        <begin position="2"/>
        <end position="107"/>
    </location>
</feature>
<protein>
    <submittedName>
        <fullName evidence="4">DNA-binding protein</fullName>
    </submittedName>
</protein>
<accession>A0AAD0VW87</accession>
<dbReference type="GO" id="GO:0000160">
    <property type="term" value="P:phosphorelay signal transduction system"/>
    <property type="evidence" value="ECO:0007669"/>
    <property type="project" value="InterPro"/>
</dbReference>
<evidence type="ECO:0000256" key="2">
    <source>
        <dbReference type="PROSITE-ProRule" id="PRU01091"/>
    </source>
</evidence>
<dbReference type="InterPro" id="IPR036388">
    <property type="entry name" value="WH-like_DNA-bd_sf"/>
</dbReference>
<dbReference type="RefSeq" id="WP_042156746.1">
    <property type="nucleotide sequence ID" value="NZ_BSOM01000015.1"/>
</dbReference>
<dbReference type="PROSITE" id="PS51755">
    <property type="entry name" value="OMPR_PHOB"/>
    <property type="match status" value="1"/>
</dbReference>